<dbReference type="RefSeq" id="WP_205157553.1">
    <property type="nucleotide sequence ID" value="NZ_JAFEUM010000002.1"/>
</dbReference>
<keyword evidence="2" id="KW-1185">Reference proteome</keyword>
<evidence type="ECO:0000313" key="2">
    <source>
        <dbReference type="Proteomes" id="UP000809621"/>
    </source>
</evidence>
<dbReference type="Pfam" id="PF11140">
    <property type="entry name" value="DUF2913"/>
    <property type="match status" value="1"/>
</dbReference>
<gene>
    <name evidence="1" type="ORF">JQC93_05890</name>
</gene>
<reference evidence="1 2" key="1">
    <citation type="submission" date="2021-02" db="EMBL/GenBank/DDBJ databases">
        <authorList>
            <person name="Park J.-S."/>
        </authorList>
    </citation>
    <scope>NUCLEOTIDE SEQUENCE [LARGE SCALE GENOMIC DNA]</scope>
    <source>
        <strain evidence="1 2">188UL20-2</strain>
    </source>
</reference>
<dbReference type="EMBL" id="JAFEUM010000002">
    <property type="protein sequence ID" value="MBM7035935.1"/>
    <property type="molecule type" value="Genomic_DNA"/>
</dbReference>
<comment type="caution">
    <text evidence="1">The sequence shown here is derived from an EMBL/GenBank/DDBJ whole genome shotgun (WGS) entry which is preliminary data.</text>
</comment>
<protein>
    <submittedName>
        <fullName evidence="1">DUF2913 family protein</fullName>
    </submittedName>
</protein>
<dbReference type="InterPro" id="IPR021316">
    <property type="entry name" value="DUF2913"/>
</dbReference>
<accession>A0ABS2HEC4</accession>
<sequence length="225" mass="25833">MNIYVQQIRSVLDDAIGELAVAHESKKVANTPVSNTNYLARWITNSIKKQRYDSCVAKDLIGWQKMARSSGNSSALYTEFLRLQSFYQQLLPSMEELQPVTDLHINQLLDRLEEAGWSWTNEFEITGKNQVFTEGKSSVVMCAKECEEWFEAIDGSEAERLHKPIRVFVRGDHQQFIETAMQVGLLVHKQSDYKSVIKYHGLYWVFPENCGKTRPEIPNAFPTPV</sequence>
<evidence type="ECO:0000313" key="1">
    <source>
        <dbReference type="EMBL" id="MBM7035935.1"/>
    </source>
</evidence>
<organism evidence="1 2">
    <name type="scientific">Vibrio ulleungensis</name>
    <dbReference type="NCBI Taxonomy" id="2807619"/>
    <lineage>
        <taxon>Bacteria</taxon>
        <taxon>Pseudomonadati</taxon>
        <taxon>Pseudomonadota</taxon>
        <taxon>Gammaproteobacteria</taxon>
        <taxon>Vibrionales</taxon>
        <taxon>Vibrionaceae</taxon>
        <taxon>Vibrio</taxon>
    </lineage>
</organism>
<name>A0ABS2HEC4_9VIBR</name>
<dbReference type="Proteomes" id="UP000809621">
    <property type="component" value="Unassembled WGS sequence"/>
</dbReference>
<proteinExistence type="predicted"/>